<dbReference type="EnsemblPlants" id="Solyc04g014920.2.1">
    <property type="protein sequence ID" value="Solyc04g014920.2.1.1"/>
    <property type="gene ID" value="Solyc04g014920.2"/>
</dbReference>
<proteinExistence type="predicted"/>
<sequence>QTVMAKMKVVRSEIAAKQVVVIEENEEIHWYAS</sequence>
<name>A0A3Q7G1H0_SOLLC</name>
<evidence type="ECO:0000313" key="1">
    <source>
        <dbReference type="EnsemblPlants" id="Solyc04g014920.2.1.1"/>
    </source>
</evidence>
<organism evidence="1">
    <name type="scientific">Solanum lycopersicum</name>
    <name type="common">Tomato</name>
    <name type="synonym">Lycopersicon esculentum</name>
    <dbReference type="NCBI Taxonomy" id="4081"/>
    <lineage>
        <taxon>Eukaryota</taxon>
        <taxon>Viridiplantae</taxon>
        <taxon>Streptophyta</taxon>
        <taxon>Embryophyta</taxon>
        <taxon>Tracheophyta</taxon>
        <taxon>Spermatophyta</taxon>
        <taxon>Magnoliopsida</taxon>
        <taxon>eudicotyledons</taxon>
        <taxon>Gunneridae</taxon>
        <taxon>Pentapetalae</taxon>
        <taxon>asterids</taxon>
        <taxon>lamiids</taxon>
        <taxon>Solanales</taxon>
        <taxon>Solanaceae</taxon>
        <taxon>Solanoideae</taxon>
        <taxon>Solaneae</taxon>
        <taxon>Solanum</taxon>
        <taxon>Solanum subgen. Lycopersicon</taxon>
    </lineage>
</organism>
<reference evidence="1" key="2">
    <citation type="submission" date="2019-01" db="UniProtKB">
        <authorList>
            <consortium name="EnsemblPlants"/>
        </authorList>
    </citation>
    <scope>IDENTIFICATION</scope>
    <source>
        <strain evidence="1">cv. Heinz 1706</strain>
    </source>
</reference>
<keyword evidence="2" id="KW-1185">Reference proteome</keyword>
<dbReference type="AlphaFoldDB" id="A0A3Q7G1H0"/>
<protein>
    <submittedName>
        <fullName evidence="1">Uncharacterized protein</fullName>
    </submittedName>
</protein>
<dbReference type="PaxDb" id="4081-Solyc04g014920.1.1"/>
<evidence type="ECO:0000313" key="2">
    <source>
        <dbReference type="Proteomes" id="UP000004994"/>
    </source>
</evidence>
<accession>A0A3Q7G1H0</accession>
<dbReference type="Proteomes" id="UP000004994">
    <property type="component" value="Chromosome 4"/>
</dbReference>
<dbReference type="Gramene" id="Solyc04g014920.2.1">
    <property type="protein sequence ID" value="Solyc04g014920.2.1.1"/>
    <property type="gene ID" value="Solyc04g014920.2"/>
</dbReference>
<reference evidence="1" key="1">
    <citation type="journal article" date="2012" name="Nature">
        <title>The tomato genome sequence provides insights into fleshy fruit evolution.</title>
        <authorList>
            <consortium name="Tomato Genome Consortium"/>
        </authorList>
    </citation>
    <scope>NUCLEOTIDE SEQUENCE [LARGE SCALE GENOMIC DNA]</scope>
    <source>
        <strain evidence="1">cv. Heinz 1706</strain>
    </source>
</reference>
<dbReference type="InParanoid" id="A0A3Q7G1H0"/>